<keyword evidence="2" id="KW-1185">Reference proteome</keyword>
<proteinExistence type="predicted"/>
<organism evidence="1 2">
    <name type="scientific">Myriangium duriaei CBS 260.36</name>
    <dbReference type="NCBI Taxonomy" id="1168546"/>
    <lineage>
        <taxon>Eukaryota</taxon>
        <taxon>Fungi</taxon>
        <taxon>Dikarya</taxon>
        <taxon>Ascomycota</taxon>
        <taxon>Pezizomycotina</taxon>
        <taxon>Dothideomycetes</taxon>
        <taxon>Dothideomycetidae</taxon>
        <taxon>Myriangiales</taxon>
        <taxon>Myriangiaceae</taxon>
        <taxon>Myriangium</taxon>
    </lineage>
</organism>
<name>A0A9P4IW78_9PEZI</name>
<dbReference type="OrthoDB" id="5304315at2759"/>
<dbReference type="AlphaFoldDB" id="A0A9P4IW78"/>
<protein>
    <submittedName>
        <fullName evidence="1">Uncharacterized protein</fullName>
    </submittedName>
</protein>
<reference evidence="1" key="1">
    <citation type="journal article" date="2020" name="Stud. Mycol.">
        <title>101 Dothideomycetes genomes: a test case for predicting lifestyles and emergence of pathogens.</title>
        <authorList>
            <person name="Haridas S."/>
            <person name="Albert R."/>
            <person name="Binder M."/>
            <person name="Bloem J."/>
            <person name="Labutti K."/>
            <person name="Salamov A."/>
            <person name="Andreopoulos B."/>
            <person name="Baker S."/>
            <person name="Barry K."/>
            <person name="Bills G."/>
            <person name="Bluhm B."/>
            <person name="Cannon C."/>
            <person name="Castanera R."/>
            <person name="Culley D."/>
            <person name="Daum C."/>
            <person name="Ezra D."/>
            <person name="Gonzalez J."/>
            <person name="Henrissat B."/>
            <person name="Kuo A."/>
            <person name="Liang C."/>
            <person name="Lipzen A."/>
            <person name="Lutzoni F."/>
            <person name="Magnuson J."/>
            <person name="Mondo S."/>
            <person name="Nolan M."/>
            <person name="Ohm R."/>
            <person name="Pangilinan J."/>
            <person name="Park H.-J."/>
            <person name="Ramirez L."/>
            <person name="Alfaro M."/>
            <person name="Sun H."/>
            <person name="Tritt A."/>
            <person name="Yoshinaga Y."/>
            <person name="Zwiers L.-H."/>
            <person name="Turgeon B."/>
            <person name="Goodwin S."/>
            <person name="Spatafora J."/>
            <person name="Crous P."/>
            <person name="Grigoriev I."/>
        </authorList>
    </citation>
    <scope>NUCLEOTIDE SEQUENCE</scope>
    <source>
        <strain evidence="1">CBS 260.36</strain>
    </source>
</reference>
<accession>A0A9P4IW78</accession>
<dbReference type="EMBL" id="ML996091">
    <property type="protein sequence ID" value="KAF2149661.1"/>
    <property type="molecule type" value="Genomic_DNA"/>
</dbReference>
<evidence type="ECO:0000313" key="2">
    <source>
        <dbReference type="Proteomes" id="UP000799439"/>
    </source>
</evidence>
<comment type="caution">
    <text evidence="1">The sequence shown here is derived from an EMBL/GenBank/DDBJ whole genome shotgun (WGS) entry which is preliminary data.</text>
</comment>
<evidence type="ECO:0000313" key="1">
    <source>
        <dbReference type="EMBL" id="KAF2149661.1"/>
    </source>
</evidence>
<gene>
    <name evidence="1" type="ORF">K461DRAFT_315629</name>
</gene>
<sequence length="136" mass="14910">MASAEAYRSGALVRVEEKSEGQYEITQIETENELPKPVAGIGDDRVEINWSFGPVKVVGYVVKSTLEIGVELHVLGISLAHLYGNLKDGVVANVNLLLAKGSIKFYLKNGHEVWIHVDVSVKFDGSFNKDVKLLSL</sequence>
<dbReference type="Proteomes" id="UP000799439">
    <property type="component" value="Unassembled WGS sequence"/>
</dbReference>